<name>A0ABD1BC86_CARAN</name>
<gene>
    <name evidence="1" type="ORF">V5N11_030165</name>
</gene>
<keyword evidence="2" id="KW-1185">Reference proteome</keyword>
<organism evidence="1 2">
    <name type="scientific">Cardamine amara subsp. amara</name>
    <dbReference type="NCBI Taxonomy" id="228776"/>
    <lineage>
        <taxon>Eukaryota</taxon>
        <taxon>Viridiplantae</taxon>
        <taxon>Streptophyta</taxon>
        <taxon>Embryophyta</taxon>
        <taxon>Tracheophyta</taxon>
        <taxon>Spermatophyta</taxon>
        <taxon>Magnoliopsida</taxon>
        <taxon>eudicotyledons</taxon>
        <taxon>Gunneridae</taxon>
        <taxon>Pentapetalae</taxon>
        <taxon>rosids</taxon>
        <taxon>malvids</taxon>
        <taxon>Brassicales</taxon>
        <taxon>Brassicaceae</taxon>
        <taxon>Cardamineae</taxon>
        <taxon>Cardamine</taxon>
    </lineage>
</organism>
<proteinExistence type="predicted"/>
<dbReference type="AlphaFoldDB" id="A0ABD1BC86"/>
<accession>A0ABD1BC86</accession>
<dbReference type="EMBL" id="JBANAX010000263">
    <property type="protein sequence ID" value="KAL1216522.1"/>
    <property type="molecule type" value="Genomic_DNA"/>
</dbReference>
<reference evidence="1 2" key="1">
    <citation type="submission" date="2024-04" db="EMBL/GenBank/DDBJ databases">
        <title>Genome assembly C_amara_ONT_v2.</title>
        <authorList>
            <person name="Yant L."/>
            <person name="Moore C."/>
            <person name="Slenker M."/>
        </authorList>
    </citation>
    <scope>NUCLEOTIDE SEQUENCE [LARGE SCALE GENOMIC DNA]</scope>
    <source>
        <tissue evidence="1">Leaf</tissue>
    </source>
</reference>
<evidence type="ECO:0000313" key="1">
    <source>
        <dbReference type="EMBL" id="KAL1216522.1"/>
    </source>
</evidence>
<dbReference type="Proteomes" id="UP001558713">
    <property type="component" value="Unassembled WGS sequence"/>
</dbReference>
<sequence>MSISWQKRYSRSLRKDGLSDSSGYFNKTLEQYHEIPSDSDMGICELARNAILSGEFYHVRVHIPNGDMAGDFVACKAAANVIVFL</sequence>
<protein>
    <submittedName>
        <fullName evidence="1">2,3-bisphosphoglycerate-independent phosphoglycerate mutase 1</fullName>
    </submittedName>
</protein>
<evidence type="ECO:0000313" key="2">
    <source>
        <dbReference type="Proteomes" id="UP001558713"/>
    </source>
</evidence>
<comment type="caution">
    <text evidence="1">The sequence shown here is derived from an EMBL/GenBank/DDBJ whole genome shotgun (WGS) entry which is preliminary data.</text>
</comment>